<dbReference type="SUPFAM" id="SSF57701">
    <property type="entry name" value="Zn2/Cys6 DNA-binding domain"/>
    <property type="match status" value="1"/>
</dbReference>
<dbReference type="EMBL" id="MLKD01000022">
    <property type="protein sequence ID" value="OQE17041.1"/>
    <property type="molecule type" value="Genomic_DNA"/>
</dbReference>
<dbReference type="GO" id="GO:0000976">
    <property type="term" value="F:transcription cis-regulatory region binding"/>
    <property type="evidence" value="ECO:0007669"/>
    <property type="project" value="TreeGrafter"/>
</dbReference>
<gene>
    <name evidence="8" type="ORF">PENSTE_c022G00232</name>
</gene>
<dbReference type="STRING" id="303698.A0A1V6SSN3"/>
<dbReference type="GO" id="GO:0045944">
    <property type="term" value="P:positive regulation of transcription by RNA polymerase II"/>
    <property type="evidence" value="ECO:0007669"/>
    <property type="project" value="TreeGrafter"/>
</dbReference>
<evidence type="ECO:0000313" key="8">
    <source>
        <dbReference type="EMBL" id="OQE17041.1"/>
    </source>
</evidence>
<dbReference type="InterPro" id="IPR036864">
    <property type="entry name" value="Zn2-C6_fun-type_DNA-bd_sf"/>
</dbReference>
<feature type="compositionally biased region" description="Basic and acidic residues" evidence="6">
    <location>
        <begin position="67"/>
        <end position="77"/>
    </location>
</feature>
<comment type="caution">
    <text evidence="8">The sequence shown here is derived from an EMBL/GenBank/DDBJ whole genome shotgun (WGS) entry which is preliminary data.</text>
</comment>
<dbReference type="PROSITE" id="PS00463">
    <property type="entry name" value="ZN2_CY6_FUNGAL_1"/>
    <property type="match status" value="1"/>
</dbReference>
<feature type="domain" description="Zn(2)-C6 fungal-type" evidence="7">
    <location>
        <begin position="10"/>
        <end position="40"/>
    </location>
</feature>
<dbReference type="AlphaFoldDB" id="A0A1V6SSN3"/>
<name>A0A1V6SSN3_9EURO</name>
<accession>A0A1V6SSN3</accession>
<sequence>MTTITRARTGCWTCRARRVKCDETHPICRRCARRNSPCGYGIRLVWHEESLARGVCHGRAGVWSKRVDSSRVREKNNPRQGTDSNDRETRQLKEAKCQSRTWMFLNTTMKDLEIHFDGGRMRCKSAMAQRRCESLNSGITTIPHDGRSNFDPILMSFFEQTICSSSTLVDNSLYNPYRYLILPMALESQGLYHATLAIAANTLKLSDTKYSLPALEHHSRALGHLRALLSHESWGEKELDEMLGLVLMLCWFDISDNSRSSWVTHLNGFQDLSRTRQERPGRSIHSQELASFFDRYFAFHLVLARTAFKVNETEFQSITLANNSLETPDTIDPYMGFSHSLLLLINQVAELAWKPIDGIKNMRFTDILPLRRRLEGLEQVLPSECEDPNTECAAIAEANRLGALLLLHEICSNKSSAAVNPVNCHSTESEEKSQYVKLILNLILEKKGNMMRTAVLPLWPLFLAGCCAFGEEERVIVMQLFEDLEGIHRFGNVAPAIEVIKMVWRQKDLSVQDERKREKARPIEQNTGHQNEARFTWEHAMTILGGWKLSLT</sequence>
<protein>
    <recommendedName>
        <fullName evidence="7">Zn(2)-C6 fungal-type domain-containing protein</fullName>
    </recommendedName>
</protein>
<dbReference type="OrthoDB" id="5333823at2759"/>
<organism evidence="8 9">
    <name type="scientific">Penicillium steckii</name>
    <dbReference type="NCBI Taxonomy" id="303698"/>
    <lineage>
        <taxon>Eukaryota</taxon>
        <taxon>Fungi</taxon>
        <taxon>Dikarya</taxon>
        <taxon>Ascomycota</taxon>
        <taxon>Pezizomycotina</taxon>
        <taxon>Eurotiomycetes</taxon>
        <taxon>Eurotiomycetidae</taxon>
        <taxon>Eurotiales</taxon>
        <taxon>Aspergillaceae</taxon>
        <taxon>Penicillium</taxon>
    </lineage>
</organism>
<keyword evidence="2" id="KW-0805">Transcription regulation</keyword>
<dbReference type="GO" id="GO:0005634">
    <property type="term" value="C:nucleus"/>
    <property type="evidence" value="ECO:0007669"/>
    <property type="project" value="UniProtKB-SubCell"/>
</dbReference>
<dbReference type="Proteomes" id="UP000191285">
    <property type="component" value="Unassembled WGS sequence"/>
</dbReference>
<dbReference type="Pfam" id="PF00172">
    <property type="entry name" value="Zn_clus"/>
    <property type="match status" value="1"/>
</dbReference>
<evidence type="ECO:0000256" key="3">
    <source>
        <dbReference type="ARBA" id="ARBA00023125"/>
    </source>
</evidence>
<dbReference type="SMART" id="SM00066">
    <property type="entry name" value="GAL4"/>
    <property type="match status" value="1"/>
</dbReference>
<evidence type="ECO:0000256" key="2">
    <source>
        <dbReference type="ARBA" id="ARBA00023015"/>
    </source>
</evidence>
<reference evidence="9" key="1">
    <citation type="journal article" date="2017" name="Nat. Microbiol.">
        <title>Global analysis of biosynthetic gene clusters reveals vast potential of secondary metabolite production in Penicillium species.</title>
        <authorList>
            <person name="Nielsen J.C."/>
            <person name="Grijseels S."/>
            <person name="Prigent S."/>
            <person name="Ji B."/>
            <person name="Dainat J."/>
            <person name="Nielsen K.F."/>
            <person name="Frisvad J.C."/>
            <person name="Workman M."/>
            <person name="Nielsen J."/>
        </authorList>
    </citation>
    <scope>NUCLEOTIDE SEQUENCE [LARGE SCALE GENOMIC DNA]</scope>
    <source>
        <strain evidence="9">IBT 24891</strain>
    </source>
</reference>
<feature type="region of interest" description="Disordered" evidence="6">
    <location>
        <begin position="67"/>
        <end position="91"/>
    </location>
</feature>
<evidence type="ECO:0000259" key="7">
    <source>
        <dbReference type="PROSITE" id="PS50048"/>
    </source>
</evidence>
<dbReference type="InterPro" id="IPR001138">
    <property type="entry name" value="Zn2Cys6_DnaBD"/>
</dbReference>
<keyword evidence="5" id="KW-0539">Nucleus</keyword>
<dbReference type="Gene3D" id="4.10.240.10">
    <property type="entry name" value="Zn(2)-C6 fungal-type DNA-binding domain"/>
    <property type="match status" value="1"/>
</dbReference>
<evidence type="ECO:0000256" key="6">
    <source>
        <dbReference type="SAM" id="MobiDB-lite"/>
    </source>
</evidence>
<proteinExistence type="predicted"/>
<dbReference type="GO" id="GO:0008270">
    <property type="term" value="F:zinc ion binding"/>
    <property type="evidence" value="ECO:0007669"/>
    <property type="project" value="InterPro"/>
</dbReference>
<evidence type="ECO:0000256" key="4">
    <source>
        <dbReference type="ARBA" id="ARBA00023163"/>
    </source>
</evidence>
<dbReference type="CDD" id="cd12148">
    <property type="entry name" value="fungal_TF_MHR"/>
    <property type="match status" value="1"/>
</dbReference>
<evidence type="ECO:0000313" key="9">
    <source>
        <dbReference type="Proteomes" id="UP000191285"/>
    </source>
</evidence>
<dbReference type="PANTHER" id="PTHR37534">
    <property type="entry name" value="TRANSCRIPTIONAL ACTIVATOR PROTEIN UGA3"/>
    <property type="match status" value="1"/>
</dbReference>
<evidence type="ECO:0000256" key="5">
    <source>
        <dbReference type="ARBA" id="ARBA00023242"/>
    </source>
</evidence>
<keyword evidence="4" id="KW-0804">Transcription</keyword>
<dbReference type="GO" id="GO:0000981">
    <property type="term" value="F:DNA-binding transcription factor activity, RNA polymerase II-specific"/>
    <property type="evidence" value="ECO:0007669"/>
    <property type="project" value="InterPro"/>
</dbReference>
<evidence type="ECO:0000256" key="1">
    <source>
        <dbReference type="ARBA" id="ARBA00004123"/>
    </source>
</evidence>
<dbReference type="PROSITE" id="PS50048">
    <property type="entry name" value="ZN2_CY6_FUNGAL_2"/>
    <property type="match status" value="1"/>
</dbReference>
<comment type="subcellular location">
    <subcellularLocation>
        <location evidence="1">Nucleus</location>
    </subcellularLocation>
</comment>
<dbReference type="PANTHER" id="PTHR37534:SF49">
    <property type="entry name" value="LYSINE BIOSYNTHESIS REGULATORY PROTEIN LYS14"/>
    <property type="match status" value="1"/>
</dbReference>
<dbReference type="Pfam" id="PF11951">
    <property type="entry name" value="Fungal_trans_2"/>
    <property type="match status" value="1"/>
</dbReference>
<dbReference type="CDD" id="cd00067">
    <property type="entry name" value="GAL4"/>
    <property type="match status" value="1"/>
</dbReference>
<keyword evidence="3" id="KW-0238">DNA-binding</keyword>
<keyword evidence="9" id="KW-1185">Reference proteome</keyword>
<dbReference type="InterPro" id="IPR021858">
    <property type="entry name" value="Fun_TF"/>
</dbReference>